<keyword evidence="2 5" id="KW-0812">Transmembrane</keyword>
<dbReference type="PANTHER" id="PTHR43701:SF5">
    <property type="entry name" value="MEMBRANE TRANSPORTER PROTEIN-RELATED"/>
    <property type="match status" value="1"/>
</dbReference>
<keyword evidence="4 5" id="KW-0472">Membrane</keyword>
<keyword evidence="5" id="KW-1003">Cell membrane</keyword>
<protein>
    <recommendedName>
        <fullName evidence="5">Probable membrane transporter protein</fullName>
    </recommendedName>
</protein>
<dbReference type="OrthoDB" id="560496at2"/>
<comment type="similarity">
    <text evidence="5">Belongs to the 4-toluene sulfonate uptake permease (TSUP) (TC 2.A.102) family.</text>
</comment>
<evidence type="ECO:0000313" key="7">
    <source>
        <dbReference type="Proteomes" id="UP000463961"/>
    </source>
</evidence>
<evidence type="ECO:0000256" key="5">
    <source>
        <dbReference type="RuleBase" id="RU363041"/>
    </source>
</evidence>
<dbReference type="EMBL" id="AP022345">
    <property type="protein sequence ID" value="BBU69161.1"/>
    <property type="molecule type" value="Genomic_DNA"/>
</dbReference>
<feature type="transmembrane region" description="Helical" evidence="5">
    <location>
        <begin position="200"/>
        <end position="218"/>
    </location>
</feature>
<gene>
    <name evidence="6" type="ORF">ICHIAU1_14440</name>
</gene>
<dbReference type="AlphaFoldDB" id="A0A679HS70"/>
<feature type="transmembrane region" description="Helical" evidence="5">
    <location>
        <begin position="167"/>
        <end position="188"/>
    </location>
</feature>
<comment type="subcellular location">
    <subcellularLocation>
        <location evidence="5">Cell membrane</location>
        <topology evidence="5">Multi-pass membrane protein</topology>
    </subcellularLocation>
    <subcellularLocation>
        <location evidence="1">Membrane</location>
        <topology evidence="1">Multi-pass membrane protein</topology>
    </subcellularLocation>
</comment>
<evidence type="ECO:0000313" key="6">
    <source>
        <dbReference type="EMBL" id="BBU69161.1"/>
    </source>
</evidence>
<keyword evidence="7" id="KW-1185">Reference proteome</keyword>
<name>A0A679HS70_9RHOO</name>
<evidence type="ECO:0000256" key="3">
    <source>
        <dbReference type="ARBA" id="ARBA00022989"/>
    </source>
</evidence>
<reference evidence="7" key="1">
    <citation type="submission" date="2020-01" db="EMBL/GenBank/DDBJ databases">
        <title>Phosphoaccumulans saitamaens gen. nov., sp. nov., a polyphosphate accumulating bacterium isolated from surface river water.</title>
        <authorList>
            <person name="Watanabe K."/>
            <person name="Suda W."/>
        </authorList>
    </citation>
    <scope>NUCLEOTIDE SEQUENCE [LARGE SCALE GENOMIC DNA]</scope>
    <source>
        <strain evidence="7">ICHIAU1</strain>
    </source>
</reference>
<feature type="transmembrane region" description="Helical" evidence="5">
    <location>
        <begin position="6"/>
        <end position="36"/>
    </location>
</feature>
<dbReference type="InterPro" id="IPR051598">
    <property type="entry name" value="TSUP/Inactive_protease-like"/>
</dbReference>
<accession>A0A679HS70</accession>
<feature type="transmembrane region" description="Helical" evidence="5">
    <location>
        <begin position="101"/>
        <end position="120"/>
    </location>
</feature>
<dbReference type="InterPro" id="IPR002781">
    <property type="entry name" value="TM_pro_TauE-like"/>
</dbReference>
<keyword evidence="3 5" id="KW-1133">Transmembrane helix</keyword>
<evidence type="ECO:0000256" key="4">
    <source>
        <dbReference type="ARBA" id="ARBA00023136"/>
    </source>
</evidence>
<dbReference type="Proteomes" id="UP000463961">
    <property type="component" value="Chromosome"/>
</dbReference>
<dbReference type="GO" id="GO:0005886">
    <property type="term" value="C:plasma membrane"/>
    <property type="evidence" value="ECO:0007669"/>
    <property type="project" value="UniProtKB-SubCell"/>
</dbReference>
<dbReference type="Pfam" id="PF01925">
    <property type="entry name" value="TauE"/>
    <property type="match status" value="1"/>
</dbReference>
<feature type="transmembrane region" description="Helical" evidence="5">
    <location>
        <begin position="70"/>
        <end position="89"/>
    </location>
</feature>
<sequence length="247" mass="26066">MDLLPYIIGSAFFLVALLYASVGHAGATGYLAVMAIAGIQPSVMKPTALTLNIVVASIATYKYYRNDAISLRLLIPLILVSIPCAYIGGRINLPPHYYKPMVGLFLLFAAYNAFFSANQSANYRVNVAKLPVLYVVGASLGFLSGLTGVGGGVFLSPLMLAMRWAPIRTISGTAAGFILVNSISGLAGLLSSTPQTMDGMSWWILAVILGGYLGAEFGSHRFSPSTIQKLLAGTLLIAGIKLISSIL</sequence>
<feature type="transmembrane region" description="Helical" evidence="5">
    <location>
        <begin position="132"/>
        <end position="155"/>
    </location>
</feature>
<evidence type="ECO:0000256" key="1">
    <source>
        <dbReference type="ARBA" id="ARBA00004141"/>
    </source>
</evidence>
<dbReference type="PANTHER" id="PTHR43701">
    <property type="entry name" value="MEMBRANE TRANSPORTER PROTEIN MJ0441-RELATED"/>
    <property type="match status" value="1"/>
</dbReference>
<proteinExistence type="inferred from homology"/>
<dbReference type="RefSeq" id="WP_162050118.1">
    <property type="nucleotide sequence ID" value="NZ_AP019011.1"/>
</dbReference>
<evidence type="ECO:0000256" key="2">
    <source>
        <dbReference type="ARBA" id="ARBA00022692"/>
    </source>
</evidence>
<organism evidence="6 7">
    <name type="scientific">Fluviibacter phosphoraccumulans</name>
    <dbReference type="NCBI Taxonomy" id="1751046"/>
    <lineage>
        <taxon>Bacteria</taxon>
        <taxon>Pseudomonadati</taxon>
        <taxon>Pseudomonadota</taxon>
        <taxon>Betaproteobacteria</taxon>
        <taxon>Rhodocyclales</taxon>
        <taxon>Fluviibacteraceae</taxon>
        <taxon>Fluviibacter</taxon>
    </lineage>
</organism>